<organism evidence="1 2">
    <name type="scientific">Austropuccinia psidii MF-1</name>
    <dbReference type="NCBI Taxonomy" id="1389203"/>
    <lineage>
        <taxon>Eukaryota</taxon>
        <taxon>Fungi</taxon>
        <taxon>Dikarya</taxon>
        <taxon>Basidiomycota</taxon>
        <taxon>Pucciniomycotina</taxon>
        <taxon>Pucciniomycetes</taxon>
        <taxon>Pucciniales</taxon>
        <taxon>Sphaerophragmiaceae</taxon>
        <taxon>Austropuccinia</taxon>
    </lineage>
</organism>
<accession>A0A9Q3BJL0</accession>
<evidence type="ECO:0000313" key="2">
    <source>
        <dbReference type="Proteomes" id="UP000765509"/>
    </source>
</evidence>
<dbReference type="AlphaFoldDB" id="A0A9Q3BJL0"/>
<protein>
    <submittedName>
        <fullName evidence="1">Uncharacterized protein</fullName>
    </submittedName>
</protein>
<evidence type="ECO:0000313" key="1">
    <source>
        <dbReference type="EMBL" id="MBW0466035.1"/>
    </source>
</evidence>
<reference evidence="1" key="1">
    <citation type="submission" date="2021-03" db="EMBL/GenBank/DDBJ databases">
        <title>Draft genome sequence of rust myrtle Austropuccinia psidii MF-1, a brazilian biotype.</title>
        <authorList>
            <person name="Quecine M.C."/>
            <person name="Pachon D.M.R."/>
            <person name="Bonatelli M.L."/>
            <person name="Correr F.H."/>
            <person name="Franceschini L.M."/>
            <person name="Leite T.F."/>
            <person name="Margarido G.R.A."/>
            <person name="Almeida C.A."/>
            <person name="Ferrarezi J.A."/>
            <person name="Labate C.A."/>
        </authorList>
    </citation>
    <scope>NUCLEOTIDE SEQUENCE</scope>
    <source>
        <strain evidence="1">MF-1</strain>
    </source>
</reference>
<dbReference type="Proteomes" id="UP000765509">
    <property type="component" value="Unassembled WGS sequence"/>
</dbReference>
<gene>
    <name evidence="1" type="ORF">O181_005750</name>
</gene>
<comment type="caution">
    <text evidence="1">The sequence shown here is derived from an EMBL/GenBank/DDBJ whole genome shotgun (WGS) entry which is preliminary data.</text>
</comment>
<keyword evidence="2" id="KW-1185">Reference proteome</keyword>
<proteinExistence type="predicted"/>
<name>A0A9Q3BJL0_9BASI</name>
<dbReference type="EMBL" id="AVOT02001193">
    <property type="protein sequence ID" value="MBW0466035.1"/>
    <property type="molecule type" value="Genomic_DNA"/>
</dbReference>
<sequence length="130" mass="15133">MVISHELGIEVENLSNERNPDPPVLPEYELRFILNICNLSNPDSFFIAFVPAQPPRSQEPNFKSYEKEKTVEPCVPIEDAEQDDVIFSGKVEIISKEQFFSNIAQTIPKLKEFKKIFKFLIMYVKRLLQQ</sequence>